<dbReference type="AlphaFoldDB" id="A0A4R5LRK3"/>
<dbReference type="SFLD" id="SFLDS00003">
    <property type="entry name" value="Haloacid_Dehalogenase"/>
    <property type="match status" value="2"/>
</dbReference>
<dbReference type="Pfam" id="PF13419">
    <property type="entry name" value="HAD_2"/>
    <property type="match status" value="1"/>
</dbReference>
<dbReference type="PANTHER" id="PTHR43434:SF24">
    <property type="entry name" value="HYDROLASE-RELATED"/>
    <property type="match status" value="1"/>
</dbReference>
<dbReference type="NCBIfam" id="TIGR01549">
    <property type="entry name" value="HAD-SF-IA-v1"/>
    <property type="match status" value="2"/>
</dbReference>
<sequence>MATLEASRPLLPPRAILFDWHGTLVNTLDAMYQAIEDMLPQLEELGLIDRLVPEAEASSRDDEKLIRYIRIFRKLHPRVLAERRISRTEIFDALFADDEEARSIAHRAYNESYRKFYGEVYPYQEGISDYLRYLNTLGIPLGVATNRSREFFDNEICRLDDGAWPTLFATSCCGDEAGRHKPAPDMLLYACAQLGVDPGPEVWYVGDSVTDMITAGAAGLTPVFYNAGLLSPPELKQTFSAGDNRGGRPQAVVDDFEQLLDALARAAPDRVTGQARPQRRPPREPLPPHVEPDWHPAVANLTPPQLILFDWHATLVDTLDAMYHAVDDLLPELAQLGLVDRLVKAEASKSPEDQRLVDYVRERQRLHPRVKADRKISRTDIFEVLFGEDNEAKRIAHRAFNRHYRKYFGKALPFEPRVRRLLEALVALNMPLGIITNRDREFFLQELSNVDGENWSGYFHTSVCGDDTPRRKPHPDQLQKAVEDLGYEMDGTIWYVGDSTTDTIAAKNAGATSVFFNGAQWDLPWLNTIFPGNEHYPYKPDVVVNDFAEFWALVLACIGSRHA</sequence>
<keyword evidence="2" id="KW-0378">Hydrolase</keyword>
<dbReference type="EMBL" id="SMSE01000002">
    <property type="protein sequence ID" value="TDG13460.1"/>
    <property type="molecule type" value="Genomic_DNA"/>
</dbReference>
<proteinExistence type="predicted"/>
<evidence type="ECO:0000313" key="3">
    <source>
        <dbReference type="Proteomes" id="UP000295554"/>
    </source>
</evidence>
<dbReference type="InterPro" id="IPR006439">
    <property type="entry name" value="HAD-SF_hydro_IA"/>
</dbReference>
<gene>
    <name evidence="2" type="ORF">E2F43_07935</name>
</gene>
<dbReference type="PANTHER" id="PTHR43434">
    <property type="entry name" value="PHOSPHOGLYCOLATE PHOSPHATASE"/>
    <property type="match status" value="1"/>
</dbReference>
<dbReference type="SFLD" id="SFLDG01129">
    <property type="entry name" value="C1.5:_HAD__Beta-PGM__Phosphata"/>
    <property type="match status" value="2"/>
</dbReference>
<dbReference type="GO" id="GO:0005829">
    <property type="term" value="C:cytosol"/>
    <property type="evidence" value="ECO:0007669"/>
    <property type="project" value="TreeGrafter"/>
</dbReference>
<dbReference type="InterPro" id="IPR050155">
    <property type="entry name" value="HAD-like_hydrolase_sf"/>
</dbReference>
<dbReference type="GO" id="GO:0006281">
    <property type="term" value="P:DNA repair"/>
    <property type="evidence" value="ECO:0007669"/>
    <property type="project" value="TreeGrafter"/>
</dbReference>
<dbReference type="InterPro" id="IPR041492">
    <property type="entry name" value="HAD_2"/>
</dbReference>
<dbReference type="Proteomes" id="UP000295554">
    <property type="component" value="Unassembled WGS sequence"/>
</dbReference>
<protein>
    <submittedName>
        <fullName evidence="2">HAD family hydrolase</fullName>
    </submittedName>
</protein>
<keyword evidence="3" id="KW-1185">Reference proteome</keyword>
<dbReference type="Gene3D" id="1.10.150.730">
    <property type="match status" value="2"/>
</dbReference>
<dbReference type="Gene3D" id="3.40.50.1000">
    <property type="entry name" value="HAD superfamily/HAD-like"/>
    <property type="match status" value="2"/>
</dbReference>
<dbReference type="GO" id="GO:0008967">
    <property type="term" value="F:phosphoglycolate phosphatase activity"/>
    <property type="evidence" value="ECO:0007669"/>
    <property type="project" value="TreeGrafter"/>
</dbReference>
<dbReference type="InterPro" id="IPR023214">
    <property type="entry name" value="HAD_sf"/>
</dbReference>
<dbReference type="RefSeq" id="WP_133211455.1">
    <property type="nucleotide sequence ID" value="NZ_SMSE01000002.1"/>
</dbReference>
<comment type="caution">
    <text evidence="2">The sequence shown here is derived from an EMBL/GenBank/DDBJ whole genome shotgun (WGS) entry which is preliminary data.</text>
</comment>
<reference evidence="2 3" key="1">
    <citation type="submission" date="2019-03" db="EMBL/GenBank/DDBJ databases">
        <title>Seongchinamella monodicae gen. nov., sp. nov., a novel member of the Gammaproteobacteria isolated from a tidal mudflat of beach.</title>
        <authorList>
            <person name="Yang H.G."/>
            <person name="Kang J.W."/>
            <person name="Lee S.D."/>
        </authorList>
    </citation>
    <scope>NUCLEOTIDE SEQUENCE [LARGE SCALE GENOMIC DNA]</scope>
    <source>
        <strain evidence="2 3">GH4-78</strain>
    </source>
</reference>
<dbReference type="Pfam" id="PF00702">
    <property type="entry name" value="Hydrolase"/>
    <property type="match status" value="1"/>
</dbReference>
<dbReference type="OrthoDB" id="9782449at2"/>
<name>A0A4R5LRK3_9GAMM</name>
<organism evidence="2 3">
    <name type="scientific">Seongchinamella unica</name>
    <dbReference type="NCBI Taxonomy" id="2547392"/>
    <lineage>
        <taxon>Bacteria</taxon>
        <taxon>Pseudomonadati</taxon>
        <taxon>Pseudomonadota</taxon>
        <taxon>Gammaproteobacteria</taxon>
        <taxon>Cellvibrionales</taxon>
        <taxon>Halieaceae</taxon>
        <taxon>Seongchinamella</taxon>
    </lineage>
</organism>
<dbReference type="InterPro" id="IPR036412">
    <property type="entry name" value="HAD-like_sf"/>
</dbReference>
<feature type="region of interest" description="Disordered" evidence="1">
    <location>
        <begin position="267"/>
        <end position="291"/>
    </location>
</feature>
<evidence type="ECO:0000313" key="2">
    <source>
        <dbReference type="EMBL" id="TDG13460.1"/>
    </source>
</evidence>
<evidence type="ECO:0000256" key="1">
    <source>
        <dbReference type="SAM" id="MobiDB-lite"/>
    </source>
</evidence>
<accession>A0A4R5LRK3</accession>
<dbReference type="SUPFAM" id="SSF56784">
    <property type="entry name" value="HAD-like"/>
    <property type="match status" value="2"/>
</dbReference>